<dbReference type="SUPFAM" id="SSF52343">
    <property type="entry name" value="Ferredoxin reductase-like, C-terminal NADP-linked domain"/>
    <property type="match status" value="1"/>
</dbReference>
<dbReference type="InterPro" id="IPR001433">
    <property type="entry name" value="OxRdtase_FAD/NAD-bd"/>
</dbReference>
<sequence>MKFATTYSPGVAPVPAVPTDKATQERVLSIRTWCDKLLSFQTTRSKSFRFQPGQFVRLGLAGVAGDIVWRPYSMLSANYDEYLEFFSVLVPDGAFSTRLAELGVDEPIYVEKLPYGYLTTSRFVGGEDLWLLASGTGLAPFLSILRDPEVWEQYENIVLAYSVREAKELAYQEEIAALAEDELFADAKAKLHYVPVVTREAVPGVLGQRLTTLLTDGSLERKVDLPIDRERSRLLICGNPQMLDDVRGILQARGLRPDRSREPGNFASENYW</sequence>
<dbReference type="Pfam" id="PF00175">
    <property type="entry name" value="NAD_binding_1"/>
    <property type="match status" value="1"/>
</dbReference>
<dbReference type="InterPro" id="IPR039261">
    <property type="entry name" value="FNR_nucleotide-bd"/>
</dbReference>
<evidence type="ECO:0000256" key="3">
    <source>
        <dbReference type="ARBA" id="ARBA00022741"/>
    </source>
</evidence>
<name>A0ABS9K4B5_9RHOO</name>
<evidence type="ECO:0000313" key="7">
    <source>
        <dbReference type="Proteomes" id="UP001165384"/>
    </source>
</evidence>
<comment type="catalytic activity">
    <reaction evidence="4">
        <text>2 reduced [2Fe-2S]-[ferredoxin] + NADP(+) + H(+) = 2 oxidized [2Fe-2S]-[ferredoxin] + NADPH</text>
        <dbReference type="Rhea" id="RHEA:20125"/>
        <dbReference type="Rhea" id="RHEA-COMP:10000"/>
        <dbReference type="Rhea" id="RHEA-COMP:10001"/>
        <dbReference type="ChEBI" id="CHEBI:15378"/>
        <dbReference type="ChEBI" id="CHEBI:33737"/>
        <dbReference type="ChEBI" id="CHEBI:33738"/>
        <dbReference type="ChEBI" id="CHEBI:57783"/>
        <dbReference type="ChEBI" id="CHEBI:58349"/>
        <dbReference type="EC" id="1.18.1.2"/>
    </reaction>
</comment>
<dbReference type="Proteomes" id="UP001165384">
    <property type="component" value="Unassembled WGS sequence"/>
</dbReference>
<dbReference type="Gene3D" id="2.40.30.10">
    <property type="entry name" value="Translation factors"/>
    <property type="match status" value="1"/>
</dbReference>
<evidence type="ECO:0000256" key="2">
    <source>
        <dbReference type="ARBA" id="ARBA00013223"/>
    </source>
</evidence>
<evidence type="ECO:0000256" key="4">
    <source>
        <dbReference type="ARBA" id="ARBA00047776"/>
    </source>
</evidence>
<evidence type="ECO:0000313" key="6">
    <source>
        <dbReference type="EMBL" id="MCG2578017.1"/>
    </source>
</evidence>
<feature type="domain" description="FAD-binding FR-type" evidence="5">
    <location>
        <begin position="20"/>
        <end position="121"/>
    </location>
</feature>
<comment type="similarity">
    <text evidence="1">Belongs to the ferredoxin--NADP reductase type 1 family.</text>
</comment>
<dbReference type="InterPro" id="IPR008333">
    <property type="entry name" value="Cbr1-like_FAD-bd_dom"/>
</dbReference>
<proteinExistence type="inferred from homology"/>
<dbReference type="PROSITE" id="PS51384">
    <property type="entry name" value="FAD_FR"/>
    <property type="match status" value="1"/>
</dbReference>
<dbReference type="InterPro" id="IPR033892">
    <property type="entry name" value="FNR_bac"/>
</dbReference>
<dbReference type="Gene3D" id="3.40.50.80">
    <property type="entry name" value="Nucleotide-binding domain of ferredoxin-NADP reductase (FNR) module"/>
    <property type="match status" value="1"/>
</dbReference>
<reference evidence="6" key="1">
    <citation type="submission" date="2022-01" db="EMBL/GenBank/DDBJ databases">
        <authorList>
            <person name="Jo J.-H."/>
            <person name="Im W.-T."/>
        </authorList>
    </citation>
    <scope>NUCLEOTIDE SEQUENCE</scope>
    <source>
        <strain evidence="6">XY25</strain>
    </source>
</reference>
<organism evidence="6 7">
    <name type="scientific">Dechloromonas hankyongensis</name>
    <dbReference type="NCBI Taxonomy" id="2908002"/>
    <lineage>
        <taxon>Bacteria</taxon>
        <taxon>Pseudomonadati</taxon>
        <taxon>Pseudomonadota</taxon>
        <taxon>Betaproteobacteria</taxon>
        <taxon>Rhodocyclales</taxon>
        <taxon>Azonexaceae</taxon>
        <taxon>Dechloromonas</taxon>
    </lineage>
</organism>
<dbReference type="SUPFAM" id="SSF63380">
    <property type="entry name" value="Riboflavin synthase domain-like"/>
    <property type="match status" value="1"/>
</dbReference>
<dbReference type="InterPro" id="IPR051930">
    <property type="entry name" value="FNR_type-1"/>
</dbReference>
<dbReference type="InterPro" id="IPR017938">
    <property type="entry name" value="Riboflavin_synthase-like_b-brl"/>
</dbReference>
<protein>
    <recommendedName>
        <fullName evidence="2">ferredoxin--NADP(+) reductase</fullName>
        <ecNumber evidence="2">1.18.1.2</ecNumber>
    </recommendedName>
</protein>
<evidence type="ECO:0000259" key="5">
    <source>
        <dbReference type="PROSITE" id="PS51384"/>
    </source>
</evidence>
<dbReference type="CDD" id="cd06195">
    <property type="entry name" value="FNR1"/>
    <property type="match status" value="1"/>
</dbReference>
<dbReference type="InterPro" id="IPR017927">
    <property type="entry name" value="FAD-bd_FR_type"/>
</dbReference>
<dbReference type="EMBL" id="JAKLTN010000002">
    <property type="protein sequence ID" value="MCG2578017.1"/>
    <property type="molecule type" value="Genomic_DNA"/>
</dbReference>
<dbReference type="RefSeq" id="WP_275711345.1">
    <property type="nucleotide sequence ID" value="NZ_JAKLTN010000002.1"/>
</dbReference>
<comment type="caution">
    <text evidence="6">The sequence shown here is derived from an EMBL/GenBank/DDBJ whole genome shotgun (WGS) entry which is preliminary data.</text>
</comment>
<accession>A0ABS9K4B5</accession>
<dbReference type="EC" id="1.18.1.2" evidence="2"/>
<dbReference type="Pfam" id="PF00970">
    <property type="entry name" value="FAD_binding_6"/>
    <property type="match status" value="1"/>
</dbReference>
<dbReference type="PANTHER" id="PTHR47878">
    <property type="entry name" value="OXIDOREDUCTASE FAD/NAD(P)-BINDING DOMAIN PROTEIN"/>
    <property type="match status" value="1"/>
</dbReference>
<keyword evidence="3" id="KW-0547">Nucleotide-binding</keyword>
<keyword evidence="7" id="KW-1185">Reference proteome</keyword>
<gene>
    <name evidence="6" type="ORF">LZ012_13565</name>
</gene>
<dbReference type="PANTHER" id="PTHR47878:SF2">
    <property type="entry name" value="OXIDOREDUCTASE FAD_NAD(P)-BINDING DOMAIN PROTEIN"/>
    <property type="match status" value="1"/>
</dbReference>
<evidence type="ECO:0000256" key="1">
    <source>
        <dbReference type="ARBA" id="ARBA00008312"/>
    </source>
</evidence>
<dbReference type="PRINTS" id="PR00410">
    <property type="entry name" value="PHEHYDRXLASE"/>
</dbReference>